<protein>
    <submittedName>
        <fullName evidence="1">Uncharacterized protein</fullName>
    </submittedName>
</protein>
<accession>A0A9X9LVQ9</accession>
<organism evidence="1 2">
    <name type="scientific">Gulo gulo</name>
    <name type="common">Wolverine</name>
    <name type="synonym">Gluton</name>
    <dbReference type="NCBI Taxonomy" id="48420"/>
    <lineage>
        <taxon>Eukaryota</taxon>
        <taxon>Metazoa</taxon>
        <taxon>Chordata</taxon>
        <taxon>Craniata</taxon>
        <taxon>Vertebrata</taxon>
        <taxon>Euteleostomi</taxon>
        <taxon>Mammalia</taxon>
        <taxon>Eutheria</taxon>
        <taxon>Laurasiatheria</taxon>
        <taxon>Carnivora</taxon>
        <taxon>Caniformia</taxon>
        <taxon>Musteloidea</taxon>
        <taxon>Mustelidae</taxon>
        <taxon>Guloninae</taxon>
        <taxon>Gulo</taxon>
    </lineage>
</organism>
<sequence>MTPAIKKVNREIIYSSPSVCPVAEKLKNYTNQNTQQ</sequence>
<dbReference type="EMBL" id="CYRY02022266">
    <property type="protein sequence ID" value="VCW97570.1"/>
    <property type="molecule type" value="Genomic_DNA"/>
</dbReference>
<name>A0A9X9LVQ9_GULGU</name>
<proteinExistence type="predicted"/>
<evidence type="ECO:0000313" key="1">
    <source>
        <dbReference type="EMBL" id="VCW97570.1"/>
    </source>
</evidence>
<reference evidence="1 2" key="1">
    <citation type="submission" date="2018-10" db="EMBL/GenBank/DDBJ databases">
        <authorList>
            <person name="Ekblom R."/>
            <person name="Jareborg N."/>
        </authorList>
    </citation>
    <scope>NUCLEOTIDE SEQUENCE [LARGE SCALE GENOMIC DNA]</scope>
    <source>
        <tissue evidence="1">Muscle</tissue>
    </source>
</reference>
<evidence type="ECO:0000313" key="2">
    <source>
        <dbReference type="Proteomes" id="UP000269945"/>
    </source>
</evidence>
<feature type="non-terminal residue" evidence="1">
    <location>
        <position position="36"/>
    </location>
</feature>
<keyword evidence="2" id="KW-1185">Reference proteome</keyword>
<gene>
    <name evidence="1" type="ORF">BN2614_LOCUS1</name>
</gene>
<dbReference type="AlphaFoldDB" id="A0A9X9LVQ9"/>
<comment type="caution">
    <text evidence="1">The sequence shown here is derived from an EMBL/GenBank/DDBJ whole genome shotgun (WGS) entry which is preliminary data.</text>
</comment>
<dbReference type="Proteomes" id="UP000269945">
    <property type="component" value="Unassembled WGS sequence"/>
</dbReference>